<reference evidence="2" key="1">
    <citation type="journal article" date="2011" name="MBio">
        <title>Novel metabolic attributes of the genus Cyanothece, comprising a group of unicellular nitrogen-fixing Cyanobacteria.</title>
        <authorList>
            <person name="Bandyopadhyay A."/>
            <person name="Elvitigala T."/>
            <person name="Welsh E."/>
            <person name="Stockel J."/>
            <person name="Liberton M."/>
            <person name="Min H."/>
            <person name="Sherman L.A."/>
            <person name="Pakrasi H.B."/>
        </authorList>
    </citation>
    <scope>NUCLEOTIDE SEQUENCE [LARGE SCALE GENOMIC DNA]</scope>
    <source>
        <strain evidence="2">PCC 7424</strain>
    </source>
</reference>
<keyword evidence="2" id="KW-1185">Reference proteome</keyword>
<dbReference type="RefSeq" id="WP_015954241.1">
    <property type="nucleotide sequence ID" value="NC_011729.1"/>
</dbReference>
<gene>
    <name evidence="1" type="ordered locus">PCC7424_2214</name>
</gene>
<dbReference type="EMBL" id="CP001291">
    <property type="protein sequence ID" value="ACK70636.1"/>
    <property type="molecule type" value="Genomic_DNA"/>
</dbReference>
<dbReference type="Proteomes" id="UP000002384">
    <property type="component" value="Chromosome"/>
</dbReference>
<sequence length="255" mass="28395">MVTSLGTNPDESSTLQIREIQELSISISAQKLNPTMLSEDFLKASGIIPGDWELNKQPVLNPNYAQVSFQNGVSIATQPRNITFVETLKNLDAVQLPELVHRYIEKLPLADYQGLSIGLKSVVPLSGGANAARQYITQTLLAPGSWQEYGQAPVQAALNLVYQLEKCQLNLSINEARLQLPDQRYLPALLFSGNFNYEITSNNGQERISQLNQGIDEWKTDLEAFREIVSQRFLGQQESLFPERVIPAVPINPNS</sequence>
<dbReference type="OrthoDB" id="570991at2"/>
<dbReference type="eggNOG" id="ENOG502ZW5U">
    <property type="taxonomic scope" value="Bacteria"/>
</dbReference>
<dbReference type="AlphaFoldDB" id="B7KGG5"/>
<dbReference type="STRING" id="65393.PCC7424_2214"/>
<dbReference type="KEGG" id="cyc:PCC7424_2214"/>
<name>B7KGG5_GLOC7</name>
<evidence type="ECO:0000313" key="1">
    <source>
        <dbReference type="EMBL" id="ACK70636.1"/>
    </source>
</evidence>
<organism evidence="1 2">
    <name type="scientific">Gloeothece citriformis (strain PCC 7424)</name>
    <name type="common">Cyanothece sp. (strain PCC 7424)</name>
    <dbReference type="NCBI Taxonomy" id="65393"/>
    <lineage>
        <taxon>Bacteria</taxon>
        <taxon>Bacillati</taxon>
        <taxon>Cyanobacteriota</taxon>
        <taxon>Cyanophyceae</taxon>
        <taxon>Oscillatoriophycideae</taxon>
        <taxon>Chroococcales</taxon>
        <taxon>Aphanothecaceae</taxon>
        <taxon>Gloeothece</taxon>
        <taxon>Gloeothece citriformis</taxon>
    </lineage>
</organism>
<accession>B7KGG5</accession>
<proteinExistence type="predicted"/>
<protein>
    <submittedName>
        <fullName evidence="1">Uncharacterized protein</fullName>
    </submittedName>
</protein>
<dbReference type="HOGENOM" id="CLU_1140918_0_0_3"/>
<evidence type="ECO:0000313" key="2">
    <source>
        <dbReference type="Proteomes" id="UP000002384"/>
    </source>
</evidence>